<evidence type="ECO:0000313" key="1">
    <source>
        <dbReference type="EMBL" id="QRD03607.1"/>
    </source>
</evidence>
<keyword evidence="2" id="KW-1185">Reference proteome</keyword>
<dbReference type="VEuPathDB" id="FungiDB:JI435_419970"/>
<organism evidence="1 2">
    <name type="scientific">Phaeosphaeria nodorum (strain SN15 / ATCC MYA-4574 / FGSC 10173)</name>
    <name type="common">Glume blotch fungus</name>
    <name type="synonym">Parastagonospora nodorum</name>
    <dbReference type="NCBI Taxonomy" id="321614"/>
    <lineage>
        <taxon>Eukaryota</taxon>
        <taxon>Fungi</taxon>
        <taxon>Dikarya</taxon>
        <taxon>Ascomycota</taxon>
        <taxon>Pezizomycotina</taxon>
        <taxon>Dothideomycetes</taxon>
        <taxon>Pleosporomycetidae</taxon>
        <taxon>Pleosporales</taxon>
        <taxon>Pleosporineae</taxon>
        <taxon>Phaeosphaeriaceae</taxon>
        <taxon>Parastagonospora</taxon>
    </lineage>
</organism>
<reference evidence="2" key="1">
    <citation type="journal article" date="2021" name="BMC Genomics">
        <title>Chromosome-level genome assembly and manually-curated proteome of model necrotroph Parastagonospora nodorum Sn15 reveals a genome-wide trove of candidate effector homologs, and redundancy of virulence-related functions within an accessory chromosome.</title>
        <authorList>
            <person name="Bertazzoni S."/>
            <person name="Jones D.A.B."/>
            <person name="Phan H.T."/>
            <person name="Tan K.-C."/>
            <person name="Hane J.K."/>
        </authorList>
    </citation>
    <scope>NUCLEOTIDE SEQUENCE [LARGE SCALE GENOMIC DNA]</scope>
    <source>
        <strain evidence="2">SN15 / ATCC MYA-4574 / FGSC 10173)</strain>
    </source>
</reference>
<protein>
    <submittedName>
        <fullName evidence="1">Uncharacterized protein</fullName>
    </submittedName>
</protein>
<proteinExistence type="predicted"/>
<gene>
    <name evidence="1" type="ORF">JI435_419970</name>
</gene>
<accession>A0A7U2I7W3</accession>
<evidence type="ECO:0000313" key="2">
    <source>
        <dbReference type="Proteomes" id="UP000663193"/>
    </source>
</evidence>
<dbReference type="Proteomes" id="UP000663193">
    <property type="component" value="Chromosome 15"/>
</dbReference>
<sequence length="129" mass="15082">MQSKAKVQSALDCHIAKKKRSAQVANKCHSKTGEGWALDLTIARRLENWYSKNCSMQICKCATDPHFRIRRVPAWWILAHFRRMNVIREKTEWLPVWFCVRCLQGKLLDVMLQEQGQGQHAYSRHVCSV</sequence>
<dbReference type="AlphaFoldDB" id="A0A7U2I7W3"/>
<dbReference type="EMBL" id="CP069037">
    <property type="protein sequence ID" value="QRD03607.1"/>
    <property type="molecule type" value="Genomic_DNA"/>
</dbReference>
<name>A0A7U2I7W3_PHANO</name>